<dbReference type="EMBL" id="ADKM02000122">
    <property type="protein sequence ID" value="EGC01908.1"/>
    <property type="molecule type" value="Genomic_DNA"/>
</dbReference>
<reference evidence="1 2" key="1">
    <citation type="submission" date="2011-02" db="EMBL/GenBank/DDBJ databases">
        <authorList>
            <person name="Nelson K.E."/>
            <person name="Sutton G."/>
            <person name="Torralba M."/>
            <person name="Durkin S."/>
            <person name="Harkins D."/>
            <person name="Montgomery R."/>
            <person name="Ziemer C."/>
            <person name="Klaassens E."/>
            <person name="Ocuiv P."/>
            <person name="Morrison M."/>
        </authorList>
    </citation>
    <scope>NUCLEOTIDE SEQUENCE [LARGE SCALE GENOMIC DNA]</scope>
    <source>
        <strain evidence="1 2">8</strain>
    </source>
</reference>
<name>E9SFP1_RUMAL</name>
<proteinExistence type="predicted"/>
<protein>
    <submittedName>
        <fullName evidence="1">Uncharacterized protein</fullName>
    </submittedName>
</protein>
<dbReference type="OrthoDB" id="2092134at2"/>
<gene>
    <name evidence="1" type="ORF">CUS_7839</name>
</gene>
<keyword evidence="2" id="KW-1185">Reference proteome</keyword>
<sequence length="209" mass="24226">MKKKLKVLAVILSAFTAFFFIRYNSLERKIFIGNISYIFEIDFDSAKIDNKDHTIEITFEHSTGNDHLFDTINNIYTNCKQIVANDEKYRNYDVALIIKDAAKVVFYMSDSDVYCARNHTRLLISVADISRAHSDLEYLTLDDIHIYESGVDVSSALSGDEIYADYCNVDNYKNFTQLEYVSFCVKPSDEVLNYLKERFPDCVIECKYP</sequence>
<dbReference type="RefSeq" id="WP_002852340.1">
    <property type="nucleotide sequence ID" value="NZ_ADKM02000122.1"/>
</dbReference>
<evidence type="ECO:0000313" key="1">
    <source>
        <dbReference type="EMBL" id="EGC01908.1"/>
    </source>
</evidence>
<dbReference type="AlphaFoldDB" id="E9SFP1"/>
<comment type="caution">
    <text evidence="1">The sequence shown here is derived from an EMBL/GenBank/DDBJ whole genome shotgun (WGS) entry which is preliminary data.</text>
</comment>
<organism evidence="1 2">
    <name type="scientific">Ruminococcus albus 8</name>
    <dbReference type="NCBI Taxonomy" id="246199"/>
    <lineage>
        <taxon>Bacteria</taxon>
        <taxon>Bacillati</taxon>
        <taxon>Bacillota</taxon>
        <taxon>Clostridia</taxon>
        <taxon>Eubacteriales</taxon>
        <taxon>Oscillospiraceae</taxon>
        <taxon>Ruminococcus</taxon>
    </lineage>
</organism>
<accession>E9SFP1</accession>
<dbReference type="Proteomes" id="UP000004259">
    <property type="component" value="Unassembled WGS sequence"/>
</dbReference>
<evidence type="ECO:0000313" key="2">
    <source>
        <dbReference type="Proteomes" id="UP000004259"/>
    </source>
</evidence>